<feature type="domain" description="Plastocyanin-like" evidence="4">
    <location>
        <begin position="82"/>
        <end position="187"/>
    </location>
</feature>
<dbReference type="InterPro" id="IPR008972">
    <property type="entry name" value="Cupredoxin"/>
</dbReference>
<evidence type="ECO:0000259" key="3">
    <source>
        <dbReference type="Pfam" id="PF07731"/>
    </source>
</evidence>
<dbReference type="Gene3D" id="2.60.40.420">
    <property type="entry name" value="Cupredoxins - blue copper proteins"/>
    <property type="match status" value="3"/>
</dbReference>
<organism evidence="5 6">
    <name type="scientific">Klenkia brasiliensis</name>
    <dbReference type="NCBI Taxonomy" id="333142"/>
    <lineage>
        <taxon>Bacteria</taxon>
        <taxon>Bacillati</taxon>
        <taxon>Actinomycetota</taxon>
        <taxon>Actinomycetes</taxon>
        <taxon>Geodermatophilales</taxon>
        <taxon>Geodermatophilaceae</taxon>
        <taxon>Klenkia</taxon>
    </lineage>
</organism>
<dbReference type="InterPro" id="IPR006311">
    <property type="entry name" value="TAT_signal"/>
</dbReference>
<reference evidence="6" key="1">
    <citation type="submission" date="2016-10" db="EMBL/GenBank/DDBJ databases">
        <authorList>
            <person name="Varghese N."/>
            <person name="Submissions S."/>
        </authorList>
    </citation>
    <scope>NUCLEOTIDE SEQUENCE [LARGE SCALE GENOMIC DNA]</scope>
    <source>
        <strain evidence="6">DSM 44526</strain>
    </source>
</reference>
<dbReference type="Pfam" id="PF07731">
    <property type="entry name" value="Cu-oxidase_2"/>
    <property type="match status" value="1"/>
</dbReference>
<evidence type="ECO:0000313" key="6">
    <source>
        <dbReference type="Proteomes" id="UP000198863"/>
    </source>
</evidence>
<dbReference type="GO" id="GO:0016491">
    <property type="term" value="F:oxidoreductase activity"/>
    <property type="evidence" value="ECO:0007669"/>
    <property type="project" value="InterPro"/>
</dbReference>
<dbReference type="InterPro" id="IPR001117">
    <property type="entry name" value="Cu-oxidase_2nd"/>
</dbReference>
<feature type="domain" description="Plastocyanin-like" evidence="3">
    <location>
        <begin position="392"/>
        <end position="504"/>
    </location>
</feature>
<dbReference type="InterPro" id="IPR045087">
    <property type="entry name" value="Cu-oxidase_fam"/>
</dbReference>
<gene>
    <name evidence="5" type="ORF">SAMN05660324_2348</name>
</gene>
<keyword evidence="5" id="KW-0131">Cell cycle</keyword>
<evidence type="ECO:0000259" key="4">
    <source>
        <dbReference type="Pfam" id="PF07732"/>
    </source>
</evidence>
<dbReference type="CDD" id="cd13889">
    <property type="entry name" value="CuRO_3_BOD"/>
    <property type="match status" value="1"/>
</dbReference>
<dbReference type="Proteomes" id="UP000198863">
    <property type="component" value="Unassembled WGS sequence"/>
</dbReference>
<dbReference type="SUPFAM" id="SSF49503">
    <property type="entry name" value="Cupredoxins"/>
    <property type="match status" value="3"/>
</dbReference>
<dbReference type="OrthoDB" id="345021at2"/>
<comment type="similarity">
    <text evidence="1">Belongs to the multicopper oxidase family.</text>
</comment>
<evidence type="ECO:0000256" key="1">
    <source>
        <dbReference type="ARBA" id="ARBA00010609"/>
    </source>
</evidence>
<feature type="domain" description="Plastocyanin-like" evidence="2">
    <location>
        <begin position="237"/>
        <end position="343"/>
    </location>
</feature>
<dbReference type="GO" id="GO:0005507">
    <property type="term" value="F:copper ion binding"/>
    <property type="evidence" value="ECO:0007669"/>
    <property type="project" value="InterPro"/>
</dbReference>
<dbReference type="InterPro" id="IPR011706">
    <property type="entry name" value="Cu-oxidase_C"/>
</dbReference>
<dbReference type="PANTHER" id="PTHR48267">
    <property type="entry name" value="CUPREDOXIN SUPERFAMILY PROTEIN"/>
    <property type="match status" value="1"/>
</dbReference>
<evidence type="ECO:0000313" key="5">
    <source>
        <dbReference type="EMBL" id="SDG31338.1"/>
    </source>
</evidence>
<dbReference type="CDD" id="cd13866">
    <property type="entry name" value="CuRO_2_BOD"/>
    <property type="match status" value="1"/>
</dbReference>
<dbReference type="AlphaFoldDB" id="A0A1G7T7U5"/>
<evidence type="ECO:0000259" key="2">
    <source>
        <dbReference type="Pfam" id="PF00394"/>
    </source>
</evidence>
<proteinExistence type="inferred from homology"/>
<keyword evidence="5" id="KW-0132">Cell division</keyword>
<keyword evidence="5" id="KW-0167">Capsid protein</keyword>
<dbReference type="Pfam" id="PF00394">
    <property type="entry name" value="Cu-oxidase"/>
    <property type="match status" value="1"/>
</dbReference>
<dbReference type="PANTHER" id="PTHR48267:SF1">
    <property type="entry name" value="BILIRUBIN OXIDASE"/>
    <property type="match status" value="1"/>
</dbReference>
<protein>
    <submittedName>
        <fullName evidence="5">Multicopper oxidase with three cupredoxin domains (Includes cell division protein FtsP and spore coat protein CotA)</fullName>
    </submittedName>
</protein>
<sequence>MSSPALSRRDVLKVSVLGAAALALPWQGVLSGKSASRIAASKLPRPYTVPFTVPPVLTPVRSDATADYFQLTQQAFVGEILPGVRTPLWGYNGQVPGPTIKARAGKQTVVRQINALPATHPVLGYVPWTSTHLHGMPSKPQYDGYAGDNSMPGQWKDYVYPNNTTARTLWYHDHGVHHTAENVYMGLAAQYHLTDAVEAALPIPKGRYDVPMILGDVAFAADGSLLWDDNTHSGVYGDVVLVNGRPWPTMQVEQRKYRFRVLNASIARGYKLALSNGQPFQVIATDGGLMAAPQQVTELTIGMAERYEVVIDFAALPVGQRIQLVNRGVKNAVDFDNTNKVMQFQASGPATDTTNNTVPPVLASPHEAMTLTPSMAKATKKLRLQRVNELWTINGETWDDVERSDYERIFSHPEVGDVELWEIENRSGGWFHPVHVHLVDFQVLSRNGRPAPAQERGPKDVVYVGENETVQILMRFGPEHGRYMIHCHNLSHEDHDMMTQFQVGVHDADCDPRHAAPPAYGTPPAL</sequence>
<dbReference type="Pfam" id="PF07732">
    <property type="entry name" value="Cu-oxidase_3"/>
    <property type="match status" value="1"/>
</dbReference>
<dbReference type="InterPro" id="IPR011707">
    <property type="entry name" value="Cu-oxidase-like_N"/>
</dbReference>
<keyword evidence="6" id="KW-1185">Reference proteome</keyword>
<name>A0A1G7T7U5_9ACTN</name>
<dbReference type="PROSITE" id="PS51318">
    <property type="entry name" value="TAT"/>
    <property type="match status" value="1"/>
</dbReference>
<dbReference type="EMBL" id="FNCF01000003">
    <property type="protein sequence ID" value="SDG31338.1"/>
    <property type="molecule type" value="Genomic_DNA"/>
</dbReference>
<dbReference type="GO" id="GO:0051301">
    <property type="term" value="P:cell division"/>
    <property type="evidence" value="ECO:0007669"/>
    <property type="project" value="UniProtKB-KW"/>
</dbReference>
<dbReference type="RefSeq" id="WP_091062614.1">
    <property type="nucleotide sequence ID" value="NZ_FNCF01000003.1"/>
</dbReference>
<keyword evidence="5" id="KW-0946">Virion</keyword>
<accession>A0A1G7T7U5</accession>